<dbReference type="GO" id="GO:0046983">
    <property type="term" value="F:protein dimerization activity"/>
    <property type="evidence" value="ECO:0007669"/>
    <property type="project" value="InterPro"/>
</dbReference>
<dbReference type="InterPro" id="IPR011598">
    <property type="entry name" value="bHLH_dom"/>
</dbReference>
<evidence type="ECO:0000313" key="4">
    <source>
        <dbReference type="Proteomes" id="UP001219568"/>
    </source>
</evidence>
<dbReference type="SMART" id="SM00353">
    <property type="entry name" value="HLH"/>
    <property type="match status" value="1"/>
</dbReference>
<comment type="caution">
    <text evidence="3">The sequence shown here is derived from an EMBL/GenBank/DDBJ whole genome shotgun (WGS) entry which is preliminary data.</text>
</comment>
<feature type="region of interest" description="Disordered" evidence="1">
    <location>
        <begin position="200"/>
        <end position="220"/>
    </location>
</feature>
<proteinExistence type="predicted"/>
<sequence length="267" mass="30307">MKSRSMENTNHIFGTGSSKESDLLNAFSSALDGSCQELNCNDRSLDIDWNDQYQISHNEVITPFFENVFNQSNSIQPHVDLLKFNTQLRPEFILNTPPAVPDSWSFIDWRITGQPGPYIPNATTDPGSTPGIESGAGTSSRDPNHSHHASPSESAAAADRSRSRTSRRIDHYRIEKKYRTNINDKIRLLDEMLPENIQAGGRWMDSGNEDGKDSSNKRKVATKRSKGEVLSLVIDYIVFLRKKEEFQERCIQELEGRIWTSRKALEF</sequence>
<gene>
    <name evidence="3" type="ORF">N7460_003875</name>
</gene>
<evidence type="ECO:0000313" key="3">
    <source>
        <dbReference type="EMBL" id="KAJ6047728.1"/>
    </source>
</evidence>
<keyword evidence="4" id="KW-1185">Reference proteome</keyword>
<dbReference type="PANTHER" id="PTHR47336:SF3">
    <property type="entry name" value="SERINE-RICH PROTEIN TYE7"/>
    <property type="match status" value="1"/>
</dbReference>
<reference evidence="3" key="1">
    <citation type="journal article" date="2023" name="IMA Fungus">
        <title>Comparative genomic study of the Penicillium genus elucidates a diverse pangenome and 15 lateral gene transfer events.</title>
        <authorList>
            <person name="Petersen C."/>
            <person name="Sorensen T."/>
            <person name="Nielsen M.R."/>
            <person name="Sondergaard T.E."/>
            <person name="Sorensen J.L."/>
            <person name="Fitzpatrick D.A."/>
            <person name="Frisvad J.C."/>
            <person name="Nielsen K.L."/>
        </authorList>
    </citation>
    <scope>NUCLEOTIDE SEQUENCE</scope>
    <source>
        <strain evidence="3">IBT 15450</strain>
    </source>
</reference>
<evidence type="ECO:0000256" key="1">
    <source>
        <dbReference type="SAM" id="MobiDB-lite"/>
    </source>
</evidence>
<dbReference type="EMBL" id="JAQJZL010000003">
    <property type="protein sequence ID" value="KAJ6047728.1"/>
    <property type="molecule type" value="Genomic_DNA"/>
</dbReference>
<organism evidence="3 4">
    <name type="scientific">Penicillium canescens</name>
    <dbReference type="NCBI Taxonomy" id="5083"/>
    <lineage>
        <taxon>Eukaryota</taxon>
        <taxon>Fungi</taxon>
        <taxon>Dikarya</taxon>
        <taxon>Ascomycota</taxon>
        <taxon>Pezizomycotina</taxon>
        <taxon>Eurotiomycetes</taxon>
        <taxon>Eurotiomycetidae</taxon>
        <taxon>Eurotiales</taxon>
        <taxon>Aspergillaceae</taxon>
        <taxon>Penicillium</taxon>
    </lineage>
</organism>
<dbReference type="Pfam" id="PF00010">
    <property type="entry name" value="HLH"/>
    <property type="match status" value="1"/>
</dbReference>
<dbReference type="SUPFAM" id="SSF47459">
    <property type="entry name" value="HLH, helix-loop-helix DNA-binding domain"/>
    <property type="match status" value="1"/>
</dbReference>
<accession>A0AAD6IGV9</accession>
<dbReference type="Proteomes" id="UP001219568">
    <property type="component" value="Unassembled WGS sequence"/>
</dbReference>
<feature type="region of interest" description="Disordered" evidence="1">
    <location>
        <begin position="116"/>
        <end position="170"/>
    </location>
</feature>
<protein>
    <submittedName>
        <fullName evidence="3">Helix-loop-helix DNA-binding domain-containing protein</fullName>
    </submittedName>
</protein>
<dbReference type="InterPro" id="IPR036638">
    <property type="entry name" value="HLH_DNA-bd_sf"/>
</dbReference>
<evidence type="ECO:0000259" key="2">
    <source>
        <dbReference type="PROSITE" id="PS50888"/>
    </source>
</evidence>
<dbReference type="PANTHER" id="PTHR47336">
    <property type="entry name" value="TRANSCRIPTION FACTOR HMS1-RELATED"/>
    <property type="match status" value="1"/>
</dbReference>
<dbReference type="GO" id="GO:0003677">
    <property type="term" value="F:DNA binding"/>
    <property type="evidence" value="ECO:0007669"/>
    <property type="project" value="UniProtKB-KW"/>
</dbReference>
<feature type="compositionally biased region" description="Basic and acidic residues" evidence="1">
    <location>
        <begin position="159"/>
        <end position="170"/>
    </location>
</feature>
<dbReference type="InterPro" id="IPR052099">
    <property type="entry name" value="Regulatory_TF_Diverse"/>
</dbReference>
<feature type="domain" description="BHLH" evidence="2">
    <location>
        <begin position="166"/>
        <end position="240"/>
    </location>
</feature>
<reference evidence="3" key="2">
    <citation type="submission" date="2023-01" db="EMBL/GenBank/DDBJ databases">
        <authorList>
            <person name="Petersen C."/>
        </authorList>
    </citation>
    <scope>NUCLEOTIDE SEQUENCE</scope>
    <source>
        <strain evidence="3">IBT 15450</strain>
    </source>
</reference>
<name>A0AAD6IGV9_PENCN</name>
<keyword evidence="3" id="KW-0238">DNA-binding</keyword>
<feature type="compositionally biased region" description="Low complexity" evidence="1">
    <location>
        <begin position="149"/>
        <end position="158"/>
    </location>
</feature>
<dbReference type="PROSITE" id="PS50888">
    <property type="entry name" value="BHLH"/>
    <property type="match status" value="1"/>
</dbReference>
<dbReference type="AlphaFoldDB" id="A0AAD6IGV9"/>
<dbReference type="Gene3D" id="4.10.280.10">
    <property type="entry name" value="Helix-loop-helix DNA-binding domain"/>
    <property type="match status" value="1"/>
</dbReference>